<sequence>SPAIPFCSRRSRSISRERIQKRKGGAFIALTANRRRTAMPVEYSADVSQITDYFAERDAFKNNKASAVQGATLLNDKNDNVILKSVAPMAHDDADLRTDLPVLDDKALAALPATGNALAASATTPDKHDAPSLCSSAPDDKSANLDSNPADDDDPTLLDEQAQLVEDDTDPFDMFDPDFYKVRVDFFDNGVVQNKSRYTAKLTILVHPDSTKADEYILIANFYSRARDFRSKVKSDGMWGPWYDDIEKFFDTECDEKRDYLLKPQIAILKEKATDELGRTKFKPVAYTAAVIWHENGKPPVVVIMYQNFTQLVKLDKAFKAAKKSALQAIGVYRDEARAHLEPKTSNAGMLVRDRNFFGK</sequence>
<evidence type="ECO:0000256" key="1">
    <source>
        <dbReference type="SAM" id="MobiDB-lite"/>
    </source>
</evidence>
<keyword evidence="3" id="KW-1185">Reference proteome</keyword>
<feature type="non-terminal residue" evidence="2">
    <location>
        <position position="1"/>
    </location>
</feature>
<protein>
    <submittedName>
        <fullName evidence="2">Uncharacterized protein</fullName>
    </submittedName>
</protein>
<dbReference type="AlphaFoldDB" id="A0A7W6GCU6"/>
<reference evidence="2 3" key="1">
    <citation type="submission" date="2020-08" db="EMBL/GenBank/DDBJ databases">
        <title>Genomic Encyclopedia of Type Strains, Phase IV (KMG-IV): sequencing the most valuable type-strain genomes for metagenomic binning, comparative biology and taxonomic classification.</title>
        <authorList>
            <person name="Goeker M."/>
        </authorList>
    </citation>
    <scope>NUCLEOTIDE SEQUENCE [LARGE SCALE GENOMIC DNA]</scope>
    <source>
        <strain evidence="2 3">DSM 26575</strain>
    </source>
</reference>
<accession>A0A7W6GCU6</accession>
<comment type="caution">
    <text evidence="2">The sequence shown here is derived from an EMBL/GenBank/DDBJ whole genome shotgun (WGS) entry which is preliminary data.</text>
</comment>
<dbReference type="RefSeq" id="WP_183902616.1">
    <property type="nucleotide sequence ID" value="NZ_JACIDW010000035.1"/>
</dbReference>
<gene>
    <name evidence="2" type="ORF">GGQ67_004890</name>
</gene>
<proteinExistence type="predicted"/>
<feature type="region of interest" description="Disordered" evidence="1">
    <location>
        <begin position="120"/>
        <end position="156"/>
    </location>
</feature>
<dbReference type="EMBL" id="JACIDW010000035">
    <property type="protein sequence ID" value="MBB3967193.1"/>
    <property type="molecule type" value="Genomic_DNA"/>
</dbReference>
<name>A0A7W6GCU6_9HYPH</name>
<organism evidence="2 3">
    <name type="scientific">Rhizobium metallidurans</name>
    <dbReference type="NCBI Taxonomy" id="1265931"/>
    <lineage>
        <taxon>Bacteria</taxon>
        <taxon>Pseudomonadati</taxon>
        <taxon>Pseudomonadota</taxon>
        <taxon>Alphaproteobacteria</taxon>
        <taxon>Hyphomicrobiales</taxon>
        <taxon>Rhizobiaceae</taxon>
        <taxon>Rhizobium/Agrobacterium group</taxon>
        <taxon>Rhizobium</taxon>
    </lineage>
</organism>
<dbReference type="Proteomes" id="UP000582090">
    <property type="component" value="Unassembled WGS sequence"/>
</dbReference>
<evidence type="ECO:0000313" key="3">
    <source>
        <dbReference type="Proteomes" id="UP000582090"/>
    </source>
</evidence>
<evidence type="ECO:0000313" key="2">
    <source>
        <dbReference type="EMBL" id="MBB3967193.1"/>
    </source>
</evidence>